<keyword evidence="1" id="KW-0812">Transmembrane</keyword>
<gene>
    <name evidence="2" type="ORF">RMAR0315_LOCUS13697</name>
</gene>
<proteinExistence type="predicted"/>
<dbReference type="EMBL" id="HBEK01024939">
    <property type="protein sequence ID" value="CAD8403688.1"/>
    <property type="molecule type" value="Transcribed_RNA"/>
</dbReference>
<keyword evidence="1" id="KW-0472">Membrane</keyword>
<evidence type="ECO:0000256" key="1">
    <source>
        <dbReference type="SAM" id="Phobius"/>
    </source>
</evidence>
<sequence>METCEYKYNRLDRYTRVSAIGKVGGTNRRLEIVDKEMTRMRSGLVFLVLVVVFCCASAAHVDLQKSAREEAGCTENDFLKCGFFQTCDLDEISIEDCCKYMGEWFGCMLNFVKSCGVPDVVEIYKDIINLARDSCAQVGVKW</sequence>
<feature type="transmembrane region" description="Helical" evidence="1">
    <location>
        <begin position="44"/>
        <end position="61"/>
    </location>
</feature>
<protein>
    <submittedName>
        <fullName evidence="2">Uncharacterized protein</fullName>
    </submittedName>
</protein>
<evidence type="ECO:0000313" key="2">
    <source>
        <dbReference type="EMBL" id="CAD8403688.1"/>
    </source>
</evidence>
<accession>A0A7S0G9Q5</accession>
<dbReference type="AlphaFoldDB" id="A0A7S0G9Q5"/>
<keyword evidence="1" id="KW-1133">Transmembrane helix</keyword>
<reference evidence="2" key="1">
    <citation type="submission" date="2021-01" db="EMBL/GenBank/DDBJ databases">
        <authorList>
            <person name="Corre E."/>
            <person name="Pelletier E."/>
            <person name="Niang G."/>
            <person name="Scheremetjew M."/>
            <person name="Finn R."/>
            <person name="Kale V."/>
            <person name="Holt S."/>
            <person name="Cochrane G."/>
            <person name="Meng A."/>
            <person name="Brown T."/>
            <person name="Cohen L."/>
        </authorList>
    </citation>
    <scope>NUCLEOTIDE SEQUENCE</scope>
    <source>
        <strain evidence="2">UTEX LB 2760</strain>
    </source>
</reference>
<organism evidence="2">
    <name type="scientific">Rhodosorus marinus</name>
    <dbReference type="NCBI Taxonomy" id="101924"/>
    <lineage>
        <taxon>Eukaryota</taxon>
        <taxon>Rhodophyta</taxon>
        <taxon>Stylonematophyceae</taxon>
        <taxon>Stylonematales</taxon>
        <taxon>Stylonemataceae</taxon>
        <taxon>Rhodosorus</taxon>
    </lineage>
</organism>
<name>A0A7S0G9Q5_9RHOD</name>